<evidence type="ECO:0000259" key="1">
    <source>
        <dbReference type="Pfam" id="PF12158"/>
    </source>
</evidence>
<evidence type="ECO:0000313" key="3">
    <source>
        <dbReference type="Proteomes" id="UP001576784"/>
    </source>
</evidence>
<comment type="caution">
    <text evidence="2">The sequence shown here is derived from an EMBL/GenBank/DDBJ whole genome shotgun (WGS) entry which is preliminary data.</text>
</comment>
<organism evidence="2 3">
    <name type="scientific">Floridaenema flaviceps BLCC-F50</name>
    <dbReference type="NCBI Taxonomy" id="3153642"/>
    <lineage>
        <taxon>Bacteria</taxon>
        <taxon>Bacillati</taxon>
        <taxon>Cyanobacteriota</taxon>
        <taxon>Cyanophyceae</taxon>
        <taxon>Oscillatoriophycideae</taxon>
        <taxon>Aerosakkonematales</taxon>
        <taxon>Aerosakkonemataceae</taxon>
        <taxon>Floridanema</taxon>
        <taxon>Floridanema flaviceps</taxon>
    </lineage>
</organism>
<dbReference type="InterPro" id="IPR021994">
    <property type="entry name" value="DUF3592"/>
</dbReference>
<dbReference type="Proteomes" id="UP001576784">
    <property type="component" value="Unassembled WGS sequence"/>
</dbReference>
<name>A0ABV4Y1E4_9CYAN</name>
<accession>A0ABV4Y1E4</accession>
<dbReference type="EMBL" id="JBHFNR010000265">
    <property type="protein sequence ID" value="MFB2897821.1"/>
    <property type="molecule type" value="Genomic_DNA"/>
</dbReference>
<evidence type="ECO:0000313" key="2">
    <source>
        <dbReference type="EMBL" id="MFB2897821.1"/>
    </source>
</evidence>
<proteinExistence type="predicted"/>
<dbReference type="Pfam" id="PF12158">
    <property type="entry name" value="DUF3592"/>
    <property type="match status" value="1"/>
</dbReference>
<protein>
    <submittedName>
        <fullName evidence="2">DUF3592 domain-containing protein</fullName>
    </submittedName>
</protein>
<keyword evidence="3" id="KW-1185">Reference proteome</keyword>
<sequence>MIISYPPSFKVGQRVPILYNPNNPQQAQISTFWQ</sequence>
<dbReference type="RefSeq" id="WP_413267431.1">
    <property type="nucleotide sequence ID" value="NZ_JBHFNR010000265.1"/>
</dbReference>
<reference evidence="2 3" key="1">
    <citation type="submission" date="2024-09" db="EMBL/GenBank/DDBJ databases">
        <title>Floridaenema gen nov. (Aerosakkonemataceae, Aerosakkonematales ord. nov., Cyanobacteria) from benthic tropical and subtropical fresh waters, with the description of four new species.</title>
        <authorList>
            <person name="Moretto J.A."/>
            <person name="Berthold D.E."/>
            <person name="Lefler F.W."/>
            <person name="Huang I.-S."/>
            <person name="Laughinghouse H. IV."/>
        </authorList>
    </citation>
    <scope>NUCLEOTIDE SEQUENCE [LARGE SCALE GENOMIC DNA]</scope>
    <source>
        <strain evidence="2 3">BLCC-F50</strain>
    </source>
</reference>
<gene>
    <name evidence="2" type="ORF">ACE1CI_33305</name>
</gene>
<feature type="domain" description="DUF3592" evidence="1">
    <location>
        <begin position="5"/>
        <end position="32"/>
    </location>
</feature>